<dbReference type="EMBL" id="RJVJ01000002">
    <property type="protein sequence ID" value="ROR37438.1"/>
    <property type="molecule type" value="Genomic_DNA"/>
</dbReference>
<name>A0A8G1UB07_9ACTN</name>
<sequence length="45" mass="5129">MPEQVKQQEEWHDVLSAAEELTKDDFEALFGHVPLVITDSEVVDC</sequence>
<reference evidence="1 2" key="1">
    <citation type="submission" date="2018-11" db="EMBL/GenBank/DDBJ databases">
        <title>Sequencing the genomes of 1000 actinobacteria strains.</title>
        <authorList>
            <person name="Klenk H.-P."/>
        </authorList>
    </citation>
    <scope>NUCLEOTIDE SEQUENCE [LARGE SCALE GENOMIC DNA]</scope>
    <source>
        <strain evidence="1 2">DSM 44780</strain>
    </source>
</reference>
<proteinExistence type="predicted"/>
<organism evidence="1 2">
    <name type="scientific">Kitasatospora cineracea</name>
    <dbReference type="NCBI Taxonomy" id="88074"/>
    <lineage>
        <taxon>Bacteria</taxon>
        <taxon>Bacillati</taxon>
        <taxon>Actinomycetota</taxon>
        <taxon>Actinomycetes</taxon>
        <taxon>Kitasatosporales</taxon>
        <taxon>Streptomycetaceae</taxon>
        <taxon>Kitasatospora</taxon>
    </lineage>
</organism>
<evidence type="ECO:0000313" key="1">
    <source>
        <dbReference type="EMBL" id="ROR37438.1"/>
    </source>
</evidence>
<dbReference type="AlphaFoldDB" id="A0A8G1UB07"/>
<accession>A0A8G1UB07</accession>
<protein>
    <submittedName>
        <fullName evidence="1">Uncharacterized protein</fullName>
    </submittedName>
</protein>
<comment type="caution">
    <text evidence="1">The sequence shown here is derived from an EMBL/GenBank/DDBJ whole genome shotgun (WGS) entry which is preliminary data.</text>
</comment>
<dbReference type="Proteomes" id="UP000267408">
    <property type="component" value="Unassembled WGS sequence"/>
</dbReference>
<gene>
    <name evidence="1" type="ORF">EDD39_5581</name>
</gene>
<dbReference type="RefSeq" id="WP_157852496.1">
    <property type="nucleotide sequence ID" value="NZ_JBHVQW010000008.1"/>
</dbReference>
<evidence type="ECO:0000313" key="2">
    <source>
        <dbReference type="Proteomes" id="UP000267408"/>
    </source>
</evidence>